<evidence type="ECO:0000313" key="2">
    <source>
        <dbReference type="Proteomes" id="UP000030755"/>
    </source>
</evidence>
<protein>
    <submittedName>
        <fullName evidence="1">Uncharacterized protein</fullName>
    </submittedName>
</protein>
<gene>
    <name evidence="1" type="ORF">O9G_005085</name>
</gene>
<evidence type="ECO:0000313" key="1">
    <source>
        <dbReference type="EMBL" id="EPZ36641.1"/>
    </source>
</evidence>
<dbReference type="Proteomes" id="UP000030755">
    <property type="component" value="Unassembled WGS sequence"/>
</dbReference>
<reference evidence="1 2" key="1">
    <citation type="journal article" date="2013" name="Curr. Biol.">
        <title>Shared signatures of parasitism and phylogenomics unite Cryptomycota and microsporidia.</title>
        <authorList>
            <person name="James T.Y."/>
            <person name="Pelin A."/>
            <person name="Bonen L."/>
            <person name="Ahrendt S."/>
            <person name="Sain D."/>
            <person name="Corradi N."/>
            <person name="Stajich J.E."/>
        </authorList>
    </citation>
    <scope>NUCLEOTIDE SEQUENCE [LARGE SCALE GENOMIC DNA]</scope>
    <source>
        <strain evidence="1 2">CSF55</strain>
    </source>
</reference>
<accession>A0A075B4U7</accession>
<name>A0A075B4U7_ROZAC</name>
<keyword evidence="2" id="KW-1185">Reference proteome</keyword>
<proteinExistence type="predicted"/>
<sequence>MIVGVAGFNNKLPTPNQEIEMQLLKTPVAAKIIVLEDLKFIKKAILYEEAATEAPKERNEAIDV</sequence>
<dbReference type="EMBL" id="KE560505">
    <property type="protein sequence ID" value="EPZ36641.1"/>
    <property type="molecule type" value="Genomic_DNA"/>
</dbReference>
<dbReference type="HOGENOM" id="CLU_2868864_0_0_1"/>
<organism evidence="1 2">
    <name type="scientific">Rozella allomycis (strain CSF55)</name>
    <dbReference type="NCBI Taxonomy" id="988480"/>
    <lineage>
        <taxon>Eukaryota</taxon>
        <taxon>Fungi</taxon>
        <taxon>Fungi incertae sedis</taxon>
        <taxon>Cryptomycota</taxon>
        <taxon>Cryptomycota incertae sedis</taxon>
        <taxon>Rozella</taxon>
    </lineage>
</organism>
<dbReference type="AlphaFoldDB" id="A0A075B4U7"/>